<evidence type="ECO:0000313" key="1">
    <source>
        <dbReference type="EMBL" id="QKH87040.1"/>
    </source>
</evidence>
<dbReference type="AlphaFoldDB" id="A0AAP9NGS4"/>
<dbReference type="EMBL" id="CP054003">
    <property type="protein sequence ID" value="QKH87040.1"/>
    <property type="molecule type" value="Genomic_DNA"/>
</dbReference>
<proteinExistence type="predicted"/>
<sequence>METNNKETVKVEVVQPFRDKFDKSILYKVGQELEFEIARAEDVVTRGLAEYVYPVG</sequence>
<gene>
    <name evidence="1" type="ORF">FOC69_22920</name>
</gene>
<reference evidence="1 2" key="1">
    <citation type="submission" date="2020-05" db="EMBL/GenBank/DDBJ databases">
        <title>FDA dAtabase for Regulatory Grade micrObial Sequences (FDA-ARGOS): Supporting development and validation of Infectious Disease Dx tests.</title>
        <authorList>
            <person name="Bojja K."/>
            <person name="Kessler A."/>
            <person name="Tallon L."/>
            <person name="Sadzewicz L."/>
            <person name="Zhao X."/>
            <person name="Vavikolanu K."/>
            <person name="Mehta A."/>
            <person name="Aluvathingal J."/>
            <person name="Nadendla S."/>
            <person name="Myers T."/>
            <person name="Yan Y."/>
            <person name="Sichtig H."/>
        </authorList>
    </citation>
    <scope>NUCLEOTIDE SEQUENCE [LARGE SCALE GENOMIC DNA]</scope>
    <source>
        <strain evidence="1 2">FDAARGOS_763</strain>
    </source>
</reference>
<protein>
    <submittedName>
        <fullName evidence="1">Uncharacterized protein</fullName>
    </submittedName>
</protein>
<accession>A0AAP9NGS4</accession>
<organism evidence="1 2">
    <name type="scientific">Bacteroides fragilis</name>
    <dbReference type="NCBI Taxonomy" id="817"/>
    <lineage>
        <taxon>Bacteria</taxon>
        <taxon>Pseudomonadati</taxon>
        <taxon>Bacteroidota</taxon>
        <taxon>Bacteroidia</taxon>
        <taxon>Bacteroidales</taxon>
        <taxon>Bacteroidaceae</taxon>
        <taxon>Bacteroides</taxon>
    </lineage>
</organism>
<dbReference type="RefSeq" id="WP_005780440.1">
    <property type="nucleotide sequence ID" value="NZ_CP054003.1"/>
</dbReference>
<evidence type="ECO:0000313" key="2">
    <source>
        <dbReference type="Proteomes" id="UP000501467"/>
    </source>
</evidence>
<name>A0AAP9NGS4_BACFG</name>
<dbReference type="Proteomes" id="UP000501467">
    <property type="component" value="Chromosome"/>
</dbReference>